<evidence type="ECO:0000256" key="3">
    <source>
        <dbReference type="ARBA" id="ARBA00023125"/>
    </source>
</evidence>
<feature type="compositionally biased region" description="Polar residues" evidence="6">
    <location>
        <begin position="609"/>
        <end position="625"/>
    </location>
</feature>
<dbReference type="Proteomes" id="UP001628179">
    <property type="component" value="Unassembled WGS sequence"/>
</dbReference>
<dbReference type="InterPro" id="IPR036864">
    <property type="entry name" value="Zn2-C6_fun-type_DNA-bd_sf"/>
</dbReference>
<evidence type="ECO:0000313" key="8">
    <source>
        <dbReference type="EMBL" id="GAB1317595.1"/>
    </source>
</evidence>
<evidence type="ECO:0000256" key="5">
    <source>
        <dbReference type="ARBA" id="ARBA00023242"/>
    </source>
</evidence>
<feature type="region of interest" description="Disordered" evidence="6">
    <location>
        <begin position="100"/>
        <end position="144"/>
    </location>
</feature>
<evidence type="ECO:0000256" key="2">
    <source>
        <dbReference type="ARBA" id="ARBA00023015"/>
    </source>
</evidence>
<dbReference type="SUPFAM" id="SSF57701">
    <property type="entry name" value="Zn2/Cys6 DNA-binding domain"/>
    <property type="match status" value="1"/>
</dbReference>
<dbReference type="GeneID" id="98178548"/>
<dbReference type="EMBL" id="BAAFSV010000004">
    <property type="protein sequence ID" value="GAB1317595.1"/>
    <property type="molecule type" value="Genomic_DNA"/>
</dbReference>
<proteinExistence type="predicted"/>
<reference evidence="8 9" key="1">
    <citation type="submission" date="2024-09" db="EMBL/GenBank/DDBJ databases">
        <title>Itraconazole resistance in Madurella fahalii resulting from another homologue of gene encoding cytochrome P450 14-alpha sterol demethylase (CYP51).</title>
        <authorList>
            <person name="Yoshioka I."/>
            <person name="Fahal A.H."/>
            <person name="Kaneko S."/>
            <person name="Yaguchi T."/>
        </authorList>
    </citation>
    <scope>NUCLEOTIDE SEQUENCE [LARGE SCALE GENOMIC DNA]</scope>
    <source>
        <strain evidence="8 9">IFM 68171</strain>
    </source>
</reference>
<dbReference type="InterPro" id="IPR001138">
    <property type="entry name" value="Zn2Cys6_DnaBD"/>
</dbReference>
<feature type="domain" description="Zn(2)-C6 fungal-type" evidence="7">
    <location>
        <begin position="14"/>
        <end position="44"/>
    </location>
</feature>
<comment type="subcellular location">
    <subcellularLocation>
        <location evidence="1">Nucleus</location>
    </subcellularLocation>
</comment>
<evidence type="ECO:0000259" key="7">
    <source>
        <dbReference type="PROSITE" id="PS50048"/>
    </source>
</evidence>
<keyword evidence="4" id="KW-0804">Transcription</keyword>
<keyword evidence="9" id="KW-1185">Reference proteome</keyword>
<keyword evidence="3" id="KW-0238">DNA-binding</keyword>
<dbReference type="Gene3D" id="4.10.240.10">
    <property type="entry name" value="Zn(2)-C6 fungal-type DNA-binding domain"/>
    <property type="match status" value="1"/>
</dbReference>
<dbReference type="CDD" id="cd12148">
    <property type="entry name" value="fungal_TF_MHR"/>
    <property type="match status" value="1"/>
</dbReference>
<evidence type="ECO:0000256" key="4">
    <source>
        <dbReference type="ARBA" id="ARBA00023163"/>
    </source>
</evidence>
<feature type="compositionally biased region" description="Polar residues" evidence="6">
    <location>
        <begin position="112"/>
        <end position="124"/>
    </location>
</feature>
<dbReference type="InterPro" id="IPR050987">
    <property type="entry name" value="AtrR-like"/>
</dbReference>
<dbReference type="PROSITE" id="PS50048">
    <property type="entry name" value="ZN2_CY6_FUNGAL_2"/>
    <property type="match status" value="1"/>
</dbReference>
<dbReference type="PANTHER" id="PTHR46910:SF37">
    <property type="entry name" value="ZN(II)2CYS6 TRANSCRIPTION FACTOR (EUROFUNG)"/>
    <property type="match status" value="1"/>
</dbReference>
<protein>
    <recommendedName>
        <fullName evidence="7">Zn(2)-C6 fungal-type domain-containing protein</fullName>
    </recommendedName>
</protein>
<dbReference type="PANTHER" id="PTHR46910">
    <property type="entry name" value="TRANSCRIPTION FACTOR PDR1"/>
    <property type="match status" value="1"/>
</dbReference>
<evidence type="ECO:0000313" key="9">
    <source>
        <dbReference type="Proteomes" id="UP001628179"/>
    </source>
</evidence>
<sequence>MNNPSGSGAIARFACDFCKGKKIKCSRELPKCAACKAWPGPCHYSRQPPKPDVPRLEPSSSTRAIRAQYPDPNSIPARLDRIEATLETLTSAINSLLAAPTSRVGQEPVPVQTRSTSNDSGTELQSSSAQPGAGSSSPITDCVPSHLSSLDEATAHLSSSILSGATSQAEYGLAVTNLKDLVDALTSFRLDSSLDLPTEPGSRRYIIPDAEVGYAMMTRFMSLSGLYSTFFEIPSDEVLEQVIFRPSDAPAGWVVFVNYCLLASPNTKPDAGLANMLRWNALALHKPGLELDEESRQRQLTLFWVIFKSEKFCTLAFGRPPLLPVSLYRDVELPSFDYLTRVTPHLDGTHRDATDVPRSTFGAYIFLRNVELARLTGEILDYLAMDKPRGELATLMAMLDAWYNETREMFCSKVACEEEVLDAQKATMRRLFEFTVRFRYLHTRLILTKDCLTHRATRVDWARQAIEILHNTVSTWDPIYNGIIWHLLYYPFTPFFVLFGYIIQNPGDLEVEADLQLLSMIVAYFISLQSRLTLLGKTGIVGGSLMGVVVNSSLPQENETAGSLPDGHQPEPASERTHGNPFYDTSLDDIDIGKFISWLPEPLMEGFPSQGTNEPVQGNQDSLGTVPQAPRGQKRPFDTTFDWFSWENYYSDL</sequence>
<feature type="region of interest" description="Disordered" evidence="6">
    <location>
        <begin position="43"/>
        <end position="74"/>
    </location>
</feature>
<feature type="compositionally biased region" description="Low complexity" evidence="6">
    <location>
        <begin position="125"/>
        <end position="138"/>
    </location>
</feature>
<dbReference type="SMART" id="SM00066">
    <property type="entry name" value="GAL4"/>
    <property type="match status" value="1"/>
</dbReference>
<keyword evidence="5" id="KW-0539">Nucleus</keyword>
<dbReference type="RefSeq" id="XP_070919326.1">
    <property type="nucleotide sequence ID" value="XM_071063225.1"/>
</dbReference>
<name>A0ABQ0GJ79_9PEZI</name>
<dbReference type="Pfam" id="PF00172">
    <property type="entry name" value="Zn_clus"/>
    <property type="match status" value="1"/>
</dbReference>
<accession>A0ABQ0GJ79</accession>
<keyword evidence="2" id="KW-0805">Transcription regulation</keyword>
<comment type="caution">
    <text evidence="8">The sequence shown here is derived from an EMBL/GenBank/DDBJ whole genome shotgun (WGS) entry which is preliminary data.</text>
</comment>
<organism evidence="8 9">
    <name type="scientific">Madurella fahalii</name>
    <dbReference type="NCBI Taxonomy" id="1157608"/>
    <lineage>
        <taxon>Eukaryota</taxon>
        <taxon>Fungi</taxon>
        <taxon>Dikarya</taxon>
        <taxon>Ascomycota</taxon>
        <taxon>Pezizomycotina</taxon>
        <taxon>Sordariomycetes</taxon>
        <taxon>Sordariomycetidae</taxon>
        <taxon>Sordariales</taxon>
        <taxon>Sordariales incertae sedis</taxon>
        <taxon>Madurella</taxon>
    </lineage>
</organism>
<evidence type="ECO:0000256" key="6">
    <source>
        <dbReference type="SAM" id="MobiDB-lite"/>
    </source>
</evidence>
<feature type="region of interest" description="Disordered" evidence="6">
    <location>
        <begin position="556"/>
        <end position="580"/>
    </location>
</feature>
<evidence type="ECO:0000256" key="1">
    <source>
        <dbReference type="ARBA" id="ARBA00004123"/>
    </source>
</evidence>
<gene>
    <name evidence="8" type="ORF">MFIFM68171_07805</name>
</gene>
<feature type="region of interest" description="Disordered" evidence="6">
    <location>
        <begin position="606"/>
        <end position="634"/>
    </location>
</feature>
<dbReference type="CDD" id="cd00067">
    <property type="entry name" value="GAL4"/>
    <property type="match status" value="1"/>
</dbReference>